<evidence type="ECO:0000313" key="3">
    <source>
        <dbReference type="Proteomes" id="UP000712600"/>
    </source>
</evidence>
<keyword evidence="1" id="KW-0812">Transmembrane</keyword>
<organism evidence="2 3">
    <name type="scientific">Brassica cretica</name>
    <name type="common">Mustard</name>
    <dbReference type="NCBI Taxonomy" id="69181"/>
    <lineage>
        <taxon>Eukaryota</taxon>
        <taxon>Viridiplantae</taxon>
        <taxon>Streptophyta</taxon>
        <taxon>Embryophyta</taxon>
        <taxon>Tracheophyta</taxon>
        <taxon>Spermatophyta</taxon>
        <taxon>Magnoliopsida</taxon>
        <taxon>eudicotyledons</taxon>
        <taxon>Gunneridae</taxon>
        <taxon>Pentapetalae</taxon>
        <taxon>rosids</taxon>
        <taxon>malvids</taxon>
        <taxon>Brassicales</taxon>
        <taxon>Brassicaceae</taxon>
        <taxon>Brassiceae</taxon>
        <taxon>Brassica</taxon>
    </lineage>
</organism>
<keyword evidence="1" id="KW-0472">Membrane</keyword>
<accession>A0A8S9Q1Z8</accession>
<dbReference type="InterPro" id="IPR015683">
    <property type="entry name" value="Ionotropic_Glu_rcpt"/>
</dbReference>
<dbReference type="Proteomes" id="UP000712600">
    <property type="component" value="Unassembled WGS sequence"/>
</dbReference>
<comment type="caution">
    <text evidence="2">The sequence shown here is derived from an EMBL/GenBank/DDBJ whole genome shotgun (WGS) entry which is preliminary data.</text>
</comment>
<evidence type="ECO:0000256" key="1">
    <source>
        <dbReference type="SAM" id="Phobius"/>
    </source>
</evidence>
<dbReference type="AlphaFoldDB" id="A0A8S9Q1Z8"/>
<proteinExistence type="predicted"/>
<name>A0A8S9Q1Z8_BRACR</name>
<keyword evidence="1" id="KW-1133">Transmembrane helix</keyword>
<feature type="transmembrane region" description="Helical" evidence="1">
    <location>
        <begin position="58"/>
        <end position="79"/>
    </location>
</feature>
<dbReference type="EMBL" id="QGKX02001290">
    <property type="protein sequence ID" value="KAF3536689.1"/>
    <property type="molecule type" value="Genomic_DNA"/>
</dbReference>
<evidence type="ECO:0000313" key="2">
    <source>
        <dbReference type="EMBL" id="KAF3536689.1"/>
    </source>
</evidence>
<protein>
    <submittedName>
        <fullName evidence="2">Uncharacterized protein</fullName>
    </submittedName>
</protein>
<sequence>MFQMFQKGDELVPKVSREISNLRTNGKLNEMANGWLEIQLPYTTDDTSNPITLDRFRGVFMITGVSSAFALGVLLIHWLRDRWEYVVNLVNILLLQRLVHLRNLFANIIHLISPLADPIGEHAVQTAQRNIQ</sequence>
<dbReference type="PANTHER" id="PTHR18966">
    <property type="entry name" value="IONOTROPIC GLUTAMATE RECEPTOR"/>
    <property type="match status" value="1"/>
</dbReference>
<reference evidence="2" key="1">
    <citation type="submission" date="2019-12" db="EMBL/GenBank/DDBJ databases">
        <title>Genome sequencing and annotation of Brassica cretica.</title>
        <authorList>
            <person name="Studholme D.J."/>
            <person name="Sarris P."/>
        </authorList>
    </citation>
    <scope>NUCLEOTIDE SEQUENCE</scope>
    <source>
        <strain evidence="2">PFS-109/04</strain>
        <tissue evidence="2">Leaf</tissue>
    </source>
</reference>
<gene>
    <name evidence="2" type="ORF">F2Q69_00024713</name>
</gene>